<dbReference type="EMBL" id="PKLZ01000009">
    <property type="protein sequence ID" value="PLW82059.1"/>
    <property type="molecule type" value="Genomic_DNA"/>
</dbReference>
<accession>A0A2N5Y121</accession>
<dbReference type="GO" id="GO:0016740">
    <property type="term" value="F:transferase activity"/>
    <property type="evidence" value="ECO:0007669"/>
    <property type="project" value="UniProtKB-KW"/>
</dbReference>
<dbReference type="Gene3D" id="3.90.550.10">
    <property type="entry name" value="Spore Coat Polysaccharide Biosynthesis Protein SpsA, Chain A"/>
    <property type="match status" value="1"/>
</dbReference>
<proteinExistence type="predicted"/>
<dbReference type="AlphaFoldDB" id="A0A2N5Y121"/>
<dbReference type="Pfam" id="PF13641">
    <property type="entry name" value="Glyco_tranf_2_3"/>
    <property type="match status" value="1"/>
</dbReference>
<keyword evidence="1" id="KW-0808">Transferase</keyword>
<evidence type="ECO:0000313" key="1">
    <source>
        <dbReference type="EMBL" id="PLW82059.1"/>
    </source>
</evidence>
<dbReference type="PANTHER" id="PTHR43179:SF10">
    <property type="entry name" value="GLYCOSYL TRANSFERASE"/>
    <property type="match status" value="1"/>
</dbReference>
<dbReference type="SUPFAM" id="SSF53448">
    <property type="entry name" value="Nucleotide-diphospho-sugar transferases"/>
    <property type="match status" value="1"/>
</dbReference>
<evidence type="ECO:0000313" key="2">
    <source>
        <dbReference type="Proteomes" id="UP000234845"/>
    </source>
</evidence>
<dbReference type="PANTHER" id="PTHR43179">
    <property type="entry name" value="RHAMNOSYLTRANSFERASE WBBL"/>
    <property type="match status" value="1"/>
</dbReference>
<name>A0A2N5Y121_9GAMM</name>
<dbReference type="Proteomes" id="UP000234845">
    <property type="component" value="Unassembled WGS sequence"/>
</dbReference>
<gene>
    <name evidence="1" type="ORF">CWI75_12400</name>
</gene>
<keyword evidence="2" id="KW-1185">Reference proteome</keyword>
<dbReference type="InterPro" id="IPR029044">
    <property type="entry name" value="Nucleotide-diphossugar_trans"/>
</dbReference>
<sequence length="339" mass="37264">MVPGPMKAAVTRMPGPKRIPVPGLGLLMCCHAVKVASRDSSSTRLRRQAAANIVAMATKTPFPMPALSVSVVLHHSDLARLETTLRTLLRAAVVARDAAVLGVVSISIIDNSVSDRYHQALLSTLAGLDPVAAGIALECRALPANVGYGVGHNEAFRATQGDFHLVLNPDIELDTQVLSHGLQYLVQRPGTVLVCPRGIDAAGAPAYLNKRYPSVLVLVLRALPLERLRRCFADRLADYEMHDIECAGEGATVRLASGCFMLVRSAAFRAVGGFYDRYFLYFEDYDLSLRLAQQGAIEYLPDMIVRHYGGGSARKNWRHRGWFLRSGLRFFTDHGWRWI</sequence>
<protein>
    <submittedName>
        <fullName evidence="1">Glycosyltransferase family 2 protein</fullName>
    </submittedName>
</protein>
<organism evidence="1 2">
    <name type="scientific">Kineobactrum sediminis</name>
    <dbReference type="NCBI Taxonomy" id="1905677"/>
    <lineage>
        <taxon>Bacteria</taxon>
        <taxon>Pseudomonadati</taxon>
        <taxon>Pseudomonadota</taxon>
        <taxon>Gammaproteobacteria</taxon>
        <taxon>Cellvibrionales</taxon>
        <taxon>Halieaceae</taxon>
        <taxon>Kineobactrum</taxon>
    </lineage>
</organism>
<reference evidence="2" key="1">
    <citation type="submission" date="2017-11" db="EMBL/GenBank/DDBJ databases">
        <title>The draft genome sequence of Chromatocurvus sp. F02.</title>
        <authorList>
            <person name="Du Z.-J."/>
            <person name="Chang Y.-Q."/>
        </authorList>
    </citation>
    <scope>NUCLEOTIDE SEQUENCE [LARGE SCALE GENOMIC DNA]</scope>
    <source>
        <strain evidence="2">F02</strain>
    </source>
</reference>
<comment type="caution">
    <text evidence="1">The sequence shown here is derived from an EMBL/GenBank/DDBJ whole genome shotgun (WGS) entry which is preliminary data.</text>
</comment>